<dbReference type="PANTHER" id="PTHR11910">
    <property type="entry name" value="ATP SYNTHASE DELTA CHAIN"/>
    <property type="match status" value="1"/>
</dbReference>
<keyword evidence="4 7" id="KW-0406">Ion transport</keyword>
<keyword evidence="7" id="KW-1003">Cell membrane</keyword>
<keyword evidence="9" id="KW-1185">Reference proteome</keyword>
<dbReference type="Pfam" id="PF00213">
    <property type="entry name" value="OSCP"/>
    <property type="match status" value="1"/>
</dbReference>
<organism evidence="8 9">
    <name type="scientific">Fructobacillus papyrifericola</name>
    <dbReference type="NCBI Taxonomy" id="2713172"/>
    <lineage>
        <taxon>Bacteria</taxon>
        <taxon>Bacillati</taxon>
        <taxon>Bacillota</taxon>
        <taxon>Bacilli</taxon>
        <taxon>Lactobacillales</taxon>
        <taxon>Lactobacillaceae</taxon>
        <taxon>Fructobacillus</taxon>
    </lineage>
</organism>
<dbReference type="InterPro" id="IPR026015">
    <property type="entry name" value="ATP_synth_OSCP/delta_N_sf"/>
</dbReference>
<keyword evidence="7" id="KW-0139">CF(1)</keyword>
<sequence>MANKKEKVVDQYAKALLAYGEDQDSFDSLLADLKTVVDVVASEPKLTALLSAQTISEEDQVSLLDTLTKGADQAVVNLTKILLSHHHFALLEDVSKRFVDLYQDRQGIQSVTITTAVAVDDDQKKRLEDAFQKQSGAKKVEASYRVLPDLLAGVSMQSKSILIDGSLKTKIAKLQAELLG</sequence>
<keyword evidence="6 7" id="KW-0066">ATP synthesis</keyword>
<evidence type="ECO:0000256" key="2">
    <source>
        <dbReference type="ARBA" id="ARBA00022448"/>
    </source>
</evidence>
<gene>
    <name evidence="7" type="primary">atpH</name>
    <name evidence="8" type="ORF">G6R28_05155</name>
</gene>
<dbReference type="SUPFAM" id="SSF47928">
    <property type="entry name" value="N-terminal domain of the delta subunit of the F1F0-ATP synthase"/>
    <property type="match status" value="1"/>
</dbReference>
<dbReference type="RefSeq" id="WP_213793166.1">
    <property type="nucleotide sequence ID" value="NZ_JAAMFJ010000002.1"/>
</dbReference>
<evidence type="ECO:0000313" key="9">
    <source>
        <dbReference type="Proteomes" id="UP000735205"/>
    </source>
</evidence>
<dbReference type="Gene3D" id="1.10.520.20">
    <property type="entry name" value="N-terminal domain of the delta subunit of the F1F0-ATP synthase"/>
    <property type="match status" value="1"/>
</dbReference>
<name>A0ABS5QWE0_9LACO</name>
<protein>
    <recommendedName>
        <fullName evidence="7">ATP synthase subunit delta</fullName>
    </recommendedName>
    <alternativeName>
        <fullName evidence="7">ATP synthase F(1) sector subunit delta</fullName>
    </alternativeName>
    <alternativeName>
        <fullName evidence="7">F-type ATPase subunit delta</fullName>
        <shortName evidence="7">F-ATPase subunit delta</shortName>
    </alternativeName>
</protein>
<dbReference type="PRINTS" id="PR00125">
    <property type="entry name" value="ATPASEDELTA"/>
</dbReference>
<evidence type="ECO:0000256" key="5">
    <source>
        <dbReference type="ARBA" id="ARBA00023136"/>
    </source>
</evidence>
<evidence type="ECO:0000256" key="1">
    <source>
        <dbReference type="ARBA" id="ARBA00004370"/>
    </source>
</evidence>
<evidence type="ECO:0000256" key="6">
    <source>
        <dbReference type="ARBA" id="ARBA00023310"/>
    </source>
</evidence>
<comment type="function">
    <text evidence="7">This protein is part of the stalk that links CF(0) to CF(1). It either transmits conformational changes from CF(0) to CF(1) or is implicated in proton conduction.</text>
</comment>
<dbReference type="NCBIfam" id="TIGR01145">
    <property type="entry name" value="ATP_synt_delta"/>
    <property type="match status" value="1"/>
</dbReference>
<keyword evidence="3 7" id="KW-0375">Hydrogen ion transport</keyword>
<keyword evidence="2 7" id="KW-0813">Transport</keyword>
<comment type="function">
    <text evidence="7">F(1)F(0) ATP synthase produces ATP from ADP in the presence of a proton or sodium gradient. F-type ATPases consist of two structural domains, F(1) containing the extramembraneous catalytic core and F(0) containing the membrane proton channel, linked together by a central stalk and a peripheral stalk. During catalysis, ATP synthesis in the catalytic domain of F(1) is coupled via a rotary mechanism of the central stalk subunits to proton translocation.</text>
</comment>
<dbReference type="HAMAP" id="MF_01416">
    <property type="entry name" value="ATP_synth_delta_bact"/>
    <property type="match status" value="1"/>
</dbReference>
<comment type="caution">
    <text evidence="8">The sequence shown here is derived from an EMBL/GenBank/DDBJ whole genome shotgun (WGS) entry which is preliminary data.</text>
</comment>
<evidence type="ECO:0000313" key="8">
    <source>
        <dbReference type="EMBL" id="MBS9336614.1"/>
    </source>
</evidence>
<evidence type="ECO:0000256" key="7">
    <source>
        <dbReference type="HAMAP-Rule" id="MF_01416"/>
    </source>
</evidence>
<keyword evidence="5 7" id="KW-0472">Membrane</keyword>
<accession>A0ABS5QWE0</accession>
<proteinExistence type="inferred from homology"/>
<evidence type="ECO:0000256" key="4">
    <source>
        <dbReference type="ARBA" id="ARBA00023065"/>
    </source>
</evidence>
<comment type="similarity">
    <text evidence="7">Belongs to the ATPase delta chain family.</text>
</comment>
<reference evidence="8 9" key="1">
    <citation type="submission" date="2020-02" db="EMBL/GenBank/DDBJ databases">
        <title>Fructobacillus sp. isolated from paper mulberry of Taiwan.</title>
        <authorList>
            <person name="Lin S.-T."/>
        </authorList>
    </citation>
    <scope>NUCLEOTIDE SEQUENCE [LARGE SCALE GENOMIC DNA]</scope>
    <source>
        <strain evidence="8 9">M1-21</strain>
    </source>
</reference>
<dbReference type="EMBL" id="JAAMFJ010000002">
    <property type="protein sequence ID" value="MBS9336614.1"/>
    <property type="molecule type" value="Genomic_DNA"/>
</dbReference>
<dbReference type="Proteomes" id="UP000735205">
    <property type="component" value="Unassembled WGS sequence"/>
</dbReference>
<dbReference type="InterPro" id="IPR000711">
    <property type="entry name" value="ATPase_OSCP/dsu"/>
</dbReference>
<evidence type="ECO:0000256" key="3">
    <source>
        <dbReference type="ARBA" id="ARBA00022781"/>
    </source>
</evidence>
<comment type="subcellular location">
    <subcellularLocation>
        <location evidence="7">Cell membrane</location>
        <topology evidence="7">Peripheral membrane protein</topology>
    </subcellularLocation>
    <subcellularLocation>
        <location evidence="1">Membrane</location>
    </subcellularLocation>
</comment>